<evidence type="ECO:0000313" key="3">
    <source>
        <dbReference type="Proteomes" id="UP000324222"/>
    </source>
</evidence>
<dbReference type="EMBL" id="VSRR010000926">
    <property type="protein sequence ID" value="MPC20931.1"/>
    <property type="molecule type" value="Genomic_DNA"/>
</dbReference>
<gene>
    <name evidence="2" type="ORF">E2C01_013894</name>
</gene>
<reference evidence="2 3" key="1">
    <citation type="submission" date="2019-05" db="EMBL/GenBank/DDBJ databases">
        <title>Another draft genome of Portunus trituberculatus and its Hox gene families provides insights of decapod evolution.</title>
        <authorList>
            <person name="Jeong J.-H."/>
            <person name="Song I."/>
            <person name="Kim S."/>
            <person name="Choi T."/>
            <person name="Kim D."/>
            <person name="Ryu S."/>
            <person name="Kim W."/>
        </authorList>
    </citation>
    <scope>NUCLEOTIDE SEQUENCE [LARGE SCALE GENOMIC DNA]</scope>
    <source>
        <tissue evidence="2">Muscle</tissue>
    </source>
</reference>
<accession>A0A5B7DHF2</accession>
<comment type="caution">
    <text evidence="2">The sequence shown here is derived from an EMBL/GenBank/DDBJ whole genome shotgun (WGS) entry which is preliminary data.</text>
</comment>
<name>A0A5B7DHF2_PORTR</name>
<protein>
    <submittedName>
        <fullName evidence="2">Uncharacterized protein</fullName>
    </submittedName>
</protein>
<feature type="region of interest" description="Disordered" evidence="1">
    <location>
        <begin position="13"/>
        <end position="33"/>
    </location>
</feature>
<dbReference type="Proteomes" id="UP000324222">
    <property type="component" value="Unassembled WGS sequence"/>
</dbReference>
<organism evidence="2 3">
    <name type="scientific">Portunus trituberculatus</name>
    <name type="common">Swimming crab</name>
    <name type="synonym">Neptunus trituberculatus</name>
    <dbReference type="NCBI Taxonomy" id="210409"/>
    <lineage>
        <taxon>Eukaryota</taxon>
        <taxon>Metazoa</taxon>
        <taxon>Ecdysozoa</taxon>
        <taxon>Arthropoda</taxon>
        <taxon>Crustacea</taxon>
        <taxon>Multicrustacea</taxon>
        <taxon>Malacostraca</taxon>
        <taxon>Eumalacostraca</taxon>
        <taxon>Eucarida</taxon>
        <taxon>Decapoda</taxon>
        <taxon>Pleocyemata</taxon>
        <taxon>Brachyura</taxon>
        <taxon>Eubrachyura</taxon>
        <taxon>Portunoidea</taxon>
        <taxon>Portunidae</taxon>
        <taxon>Portuninae</taxon>
        <taxon>Portunus</taxon>
    </lineage>
</organism>
<evidence type="ECO:0000313" key="2">
    <source>
        <dbReference type="EMBL" id="MPC20931.1"/>
    </source>
</evidence>
<sequence length="60" mass="6764">MFSHIKAQTRNYVSGPRGVATHAGVTPRREAERWRKPPVCKHELYEACIGSTHSELTLMA</sequence>
<proteinExistence type="predicted"/>
<evidence type="ECO:0000256" key="1">
    <source>
        <dbReference type="SAM" id="MobiDB-lite"/>
    </source>
</evidence>
<dbReference type="AlphaFoldDB" id="A0A5B7DHF2"/>
<keyword evidence="3" id="KW-1185">Reference proteome</keyword>